<name>A0ABU3SRE4_9ALTE</name>
<reference evidence="2 3" key="1">
    <citation type="submission" date="2023-10" db="EMBL/GenBank/DDBJ databases">
        <title>Glaciecola aquimarina strain GGW-M5 nov., isolated from a coastal seawater.</title>
        <authorList>
            <person name="Bayburt H."/>
            <person name="Kim J.M."/>
            <person name="Choi B.J."/>
            <person name="Jeon C.O."/>
        </authorList>
    </citation>
    <scope>NUCLEOTIDE SEQUENCE [LARGE SCALE GENOMIC DNA]</scope>
    <source>
        <strain evidence="2 3">KCTC 32108</strain>
    </source>
</reference>
<evidence type="ECO:0000313" key="2">
    <source>
        <dbReference type="EMBL" id="MDU0352579.1"/>
    </source>
</evidence>
<keyword evidence="3" id="KW-1185">Reference proteome</keyword>
<dbReference type="Proteomes" id="UP001247805">
    <property type="component" value="Unassembled WGS sequence"/>
</dbReference>
<proteinExistence type="predicted"/>
<dbReference type="RefSeq" id="WP_316024292.1">
    <property type="nucleotide sequence ID" value="NZ_JAWDIO010000001.1"/>
</dbReference>
<accession>A0ABU3SRE4</accession>
<sequence length="188" mass="19554">MKKLLVALACFVGFSAQAGMIDVELSDTNPGIGDTVQVSILGSGFDAFDTLTVDLEFDTHLFAIDNLNTFGEIDPTTVSSDLAVAGLTSTGGFLALSAQTFGVALTFLDFDLFAGGDFTIASFSLTAITNGVSDFELANIIASDFFLGPVSAEASDTTVRAKVSAPTTLSLFVITGLALLGFRRKAQL</sequence>
<protein>
    <recommendedName>
        <fullName evidence="4">Cohesin domain-containing protein</fullName>
    </recommendedName>
</protein>
<gene>
    <name evidence="2" type="ORF">RS130_00435</name>
</gene>
<evidence type="ECO:0000256" key="1">
    <source>
        <dbReference type="SAM" id="SignalP"/>
    </source>
</evidence>
<dbReference type="EMBL" id="JAWDIO010000001">
    <property type="protein sequence ID" value="MDU0352579.1"/>
    <property type="molecule type" value="Genomic_DNA"/>
</dbReference>
<evidence type="ECO:0008006" key="4">
    <source>
        <dbReference type="Google" id="ProtNLM"/>
    </source>
</evidence>
<evidence type="ECO:0000313" key="3">
    <source>
        <dbReference type="Proteomes" id="UP001247805"/>
    </source>
</evidence>
<feature type="chain" id="PRO_5045529135" description="Cohesin domain-containing protein" evidence="1">
    <location>
        <begin position="19"/>
        <end position="188"/>
    </location>
</feature>
<dbReference type="InterPro" id="IPR008965">
    <property type="entry name" value="CBM2/CBM3_carb-bd_dom_sf"/>
</dbReference>
<comment type="caution">
    <text evidence="2">The sequence shown here is derived from an EMBL/GenBank/DDBJ whole genome shotgun (WGS) entry which is preliminary data.</text>
</comment>
<keyword evidence="1" id="KW-0732">Signal</keyword>
<dbReference type="SUPFAM" id="SSF49384">
    <property type="entry name" value="Carbohydrate-binding domain"/>
    <property type="match status" value="1"/>
</dbReference>
<feature type="signal peptide" evidence="1">
    <location>
        <begin position="1"/>
        <end position="18"/>
    </location>
</feature>
<organism evidence="2 3">
    <name type="scientific">Paraglaciecola aquimarina</name>
    <dbReference type="NCBI Taxonomy" id="1235557"/>
    <lineage>
        <taxon>Bacteria</taxon>
        <taxon>Pseudomonadati</taxon>
        <taxon>Pseudomonadota</taxon>
        <taxon>Gammaproteobacteria</taxon>
        <taxon>Alteromonadales</taxon>
        <taxon>Alteromonadaceae</taxon>
        <taxon>Paraglaciecola</taxon>
    </lineage>
</organism>